<accession>A0A2T0WEH4</accession>
<dbReference type="RefSeq" id="WP_106267870.1">
    <property type="nucleotide sequence ID" value="NZ_PVTQ01000018.1"/>
</dbReference>
<keyword evidence="3" id="KW-0238">DNA-binding</keyword>
<organism evidence="6 7">
    <name type="scientific">Donghicola tyrosinivorans</name>
    <dbReference type="NCBI Taxonomy" id="1652492"/>
    <lineage>
        <taxon>Bacteria</taxon>
        <taxon>Pseudomonadati</taxon>
        <taxon>Pseudomonadota</taxon>
        <taxon>Alphaproteobacteria</taxon>
        <taxon>Rhodobacterales</taxon>
        <taxon>Roseobacteraceae</taxon>
        <taxon>Donghicola</taxon>
    </lineage>
</organism>
<comment type="caution">
    <text evidence="6">The sequence shown here is derived from an EMBL/GenBank/DDBJ whole genome shotgun (WGS) entry which is preliminary data.</text>
</comment>
<evidence type="ECO:0000313" key="6">
    <source>
        <dbReference type="EMBL" id="PRY85056.1"/>
    </source>
</evidence>
<name>A0A2T0WEH4_9RHOB</name>
<dbReference type="Pfam" id="PF00356">
    <property type="entry name" value="LacI"/>
    <property type="match status" value="1"/>
</dbReference>
<evidence type="ECO:0000256" key="2">
    <source>
        <dbReference type="ARBA" id="ARBA00023015"/>
    </source>
</evidence>
<dbReference type="SMART" id="SM00354">
    <property type="entry name" value="HTH_LACI"/>
    <property type="match status" value="1"/>
</dbReference>
<dbReference type="CDD" id="cd06267">
    <property type="entry name" value="PBP1_LacI_sugar_binding-like"/>
    <property type="match status" value="1"/>
</dbReference>
<dbReference type="Gene3D" id="1.10.260.40">
    <property type="entry name" value="lambda repressor-like DNA-binding domains"/>
    <property type="match status" value="1"/>
</dbReference>
<protein>
    <submittedName>
        <fullName evidence="6">LacI family transcriptional regulator</fullName>
    </submittedName>
</protein>
<evidence type="ECO:0000259" key="5">
    <source>
        <dbReference type="PROSITE" id="PS50932"/>
    </source>
</evidence>
<dbReference type="AlphaFoldDB" id="A0A2T0WEH4"/>
<reference evidence="6 7" key="1">
    <citation type="submission" date="2018-03" db="EMBL/GenBank/DDBJ databases">
        <title>Genomic Encyclopedia of Archaeal and Bacterial Type Strains, Phase II (KMG-II): from individual species to whole genera.</title>
        <authorList>
            <person name="Goeker M."/>
        </authorList>
    </citation>
    <scope>NUCLEOTIDE SEQUENCE [LARGE SCALE GENOMIC DNA]</scope>
    <source>
        <strain evidence="6 7">DSM 100212</strain>
    </source>
</reference>
<dbReference type="PROSITE" id="PS50932">
    <property type="entry name" value="HTH_LACI_2"/>
    <property type="match status" value="1"/>
</dbReference>
<dbReference type="InterPro" id="IPR010982">
    <property type="entry name" value="Lambda_DNA-bd_dom_sf"/>
</dbReference>
<keyword evidence="7" id="KW-1185">Reference proteome</keyword>
<keyword evidence="1" id="KW-0678">Repressor</keyword>
<dbReference type="Pfam" id="PF13377">
    <property type="entry name" value="Peripla_BP_3"/>
    <property type="match status" value="1"/>
</dbReference>
<dbReference type="EMBL" id="PVTQ01000018">
    <property type="protein sequence ID" value="PRY85056.1"/>
    <property type="molecule type" value="Genomic_DNA"/>
</dbReference>
<evidence type="ECO:0000256" key="3">
    <source>
        <dbReference type="ARBA" id="ARBA00023125"/>
    </source>
</evidence>
<dbReference type="InterPro" id="IPR028082">
    <property type="entry name" value="Peripla_BP_I"/>
</dbReference>
<dbReference type="Proteomes" id="UP000238392">
    <property type="component" value="Unassembled WGS sequence"/>
</dbReference>
<evidence type="ECO:0000256" key="4">
    <source>
        <dbReference type="ARBA" id="ARBA00023163"/>
    </source>
</evidence>
<dbReference type="InterPro" id="IPR046335">
    <property type="entry name" value="LacI/GalR-like_sensor"/>
</dbReference>
<keyword evidence="4" id="KW-0804">Transcription</keyword>
<dbReference type="SUPFAM" id="SSF47413">
    <property type="entry name" value="lambda repressor-like DNA-binding domains"/>
    <property type="match status" value="1"/>
</dbReference>
<gene>
    <name evidence="6" type="ORF">CLV74_11827</name>
</gene>
<dbReference type="InterPro" id="IPR000843">
    <property type="entry name" value="HTH_LacI"/>
</dbReference>
<dbReference type="Gene3D" id="3.40.50.2300">
    <property type="match status" value="2"/>
</dbReference>
<dbReference type="GO" id="GO:0003700">
    <property type="term" value="F:DNA-binding transcription factor activity"/>
    <property type="evidence" value="ECO:0007669"/>
    <property type="project" value="TreeGrafter"/>
</dbReference>
<proteinExistence type="predicted"/>
<dbReference type="PANTHER" id="PTHR30146:SF95">
    <property type="entry name" value="RIBOSE OPERON REPRESSOR"/>
    <property type="match status" value="1"/>
</dbReference>
<feature type="domain" description="HTH lacI-type" evidence="5">
    <location>
        <begin position="2"/>
        <end position="56"/>
    </location>
</feature>
<dbReference type="CDD" id="cd01392">
    <property type="entry name" value="HTH_LacI"/>
    <property type="match status" value="1"/>
</dbReference>
<evidence type="ECO:0000313" key="7">
    <source>
        <dbReference type="Proteomes" id="UP000238392"/>
    </source>
</evidence>
<dbReference type="SUPFAM" id="SSF53822">
    <property type="entry name" value="Periplasmic binding protein-like I"/>
    <property type="match status" value="1"/>
</dbReference>
<sequence>MASIKDIARLSGAGISTVSRVINNSGYVSEATRKRVEQAIAELDYRPNAGARVMRSGRSNLIGLLVPSIKVDFFARLSHRLERRLFDQGYQTLICSTAEDSQHEAEYVRMLLAQQIDGLLVVPVGDQPQAFDKLRQAGVPIVALDRSLDDPAATSVRADHFGGGQLAAKHLIDLGHERIAVLGAPAQSPPVQARAAGAVQACAAQGLPAPTVMLGPDHTVQDCAALARQLLDRADRPTGIVGTSDIAAIGIMHAARAMGIDIPSQLSVAGFDDTPLASYVFPALTTIAQPIDRIADEAIAALLEMIRAPSDAVAKDTVLPVALRQRESTGPAAPDETEIA</sequence>
<dbReference type="GO" id="GO:0000976">
    <property type="term" value="F:transcription cis-regulatory region binding"/>
    <property type="evidence" value="ECO:0007669"/>
    <property type="project" value="TreeGrafter"/>
</dbReference>
<dbReference type="OrthoDB" id="234496at2"/>
<keyword evidence="2" id="KW-0805">Transcription regulation</keyword>
<dbReference type="PANTHER" id="PTHR30146">
    <property type="entry name" value="LACI-RELATED TRANSCRIPTIONAL REPRESSOR"/>
    <property type="match status" value="1"/>
</dbReference>
<evidence type="ECO:0000256" key="1">
    <source>
        <dbReference type="ARBA" id="ARBA00022491"/>
    </source>
</evidence>